<dbReference type="InterPro" id="IPR005531">
    <property type="entry name" value="Asp23"/>
</dbReference>
<dbReference type="KEGG" id="rch:RUM_02540"/>
<dbReference type="OrthoDB" id="9791482at2"/>
<reference evidence="2" key="2">
    <citation type="submission" date="2010-03" db="EMBL/GenBank/DDBJ databases">
        <authorList>
            <person name="Pajon A."/>
        </authorList>
    </citation>
    <scope>NUCLEOTIDE SEQUENCE</scope>
    <source>
        <strain evidence="2">Type strain: 18P13</strain>
    </source>
</reference>
<reference evidence="2" key="1">
    <citation type="submission" date="2010-03" db="EMBL/GenBank/DDBJ databases">
        <title>The genome sequence of Ruminococcus sp. 18P13.</title>
        <authorList>
            <consortium name="metaHIT consortium -- http://www.metahit.eu/"/>
            <person name="Pajon A."/>
            <person name="Turner K."/>
            <person name="Parkhill J."/>
            <person name="Bernalier A."/>
        </authorList>
    </citation>
    <scope>NUCLEOTIDE SEQUENCE [LARGE SCALE GENOMIC DNA]</scope>
    <source>
        <strain evidence="2">Type strain: 18P13</strain>
    </source>
</reference>
<dbReference type="PANTHER" id="PTHR34297:SF2">
    <property type="entry name" value="ASP23_GLS24 FAMILY ENVELOPE STRESS RESPONSE PROTEIN"/>
    <property type="match status" value="1"/>
</dbReference>
<dbReference type="HOGENOM" id="CLU_113198_2_2_9"/>
<evidence type="ECO:0000313" key="2">
    <source>
        <dbReference type="EMBL" id="CBL16499.1"/>
    </source>
</evidence>
<dbReference type="GeneID" id="83155091"/>
<dbReference type="BioCyc" id="RCHA213810:RUM_RS01210-MONOMER"/>
<keyword evidence="3" id="KW-1185">Reference proteome</keyword>
<comment type="similarity">
    <text evidence="1">Belongs to the asp23 family.</text>
</comment>
<dbReference type="PATRIC" id="fig|213810.4.peg.108"/>
<protein>
    <submittedName>
        <fullName evidence="2">Uncharacterized protein conserved in bacteria</fullName>
    </submittedName>
</protein>
<dbReference type="Pfam" id="PF03780">
    <property type="entry name" value="Asp23"/>
    <property type="match status" value="1"/>
</dbReference>
<proteinExistence type="inferred from homology"/>
<name>D4LA54_RUMC1</name>
<evidence type="ECO:0000256" key="1">
    <source>
        <dbReference type="ARBA" id="ARBA00005721"/>
    </source>
</evidence>
<dbReference type="PANTHER" id="PTHR34297">
    <property type="entry name" value="HYPOTHETICAL CYTOSOLIC PROTEIN-RELATED"/>
    <property type="match status" value="1"/>
</dbReference>
<dbReference type="STRING" id="213810.RUM_02540"/>
<evidence type="ECO:0000313" key="3">
    <source>
        <dbReference type="Proteomes" id="UP000007054"/>
    </source>
</evidence>
<dbReference type="EMBL" id="FP929052">
    <property type="protein sequence ID" value="CBL16499.1"/>
    <property type="molecule type" value="Genomic_DNA"/>
</dbReference>
<dbReference type="Proteomes" id="UP000007054">
    <property type="component" value="Chromosome"/>
</dbReference>
<dbReference type="AlphaFoldDB" id="D4LA54"/>
<accession>D4LA54</accession>
<sequence length="116" mass="12415">MIIVENHIGKITITAAYLSALVGYTVTSCFGVSDMNDASPKEALLSVLRRAKQIDKGVTIQSKDKKLIVNLHISVTFGTNISAIADSISNKVRFAVEEATGITVSKVNVFIDGMNS</sequence>
<gene>
    <name evidence="2" type="ordered locus">RUM_02540</name>
</gene>
<organism evidence="2 3">
    <name type="scientific">Ruminococcus champanellensis (strain DSM 18848 / JCM 17042 / KCTC 15320 / 18P13)</name>
    <dbReference type="NCBI Taxonomy" id="213810"/>
    <lineage>
        <taxon>Bacteria</taxon>
        <taxon>Bacillati</taxon>
        <taxon>Bacillota</taxon>
        <taxon>Clostridia</taxon>
        <taxon>Eubacteriales</taxon>
        <taxon>Oscillospiraceae</taxon>
        <taxon>Ruminococcus</taxon>
    </lineage>
</organism>
<dbReference type="RefSeq" id="WP_015557406.1">
    <property type="nucleotide sequence ID" value="NC_021039.1"/>
</dbReference>